<feature type="transmembrane region" description="Helical" evidence="1">
    <location>
        <begin position="146"/>
        <end position="165"/>
    </location>
</feature>
<sequence>MISGLVLKLTIALLFGAAVGLERQGGKPGDNEIAGIRTYSLISLLGALCSIFYLNNLTLFAIIIAVAFIIILAIYFAVGSYITKDFGMTSELAILLTFLIGALTILEIIPMPIVMALFVVLILLLSLKSKTKALAAGISRQEINSFVSYAIIALVIMPFLPNVGYKLIDVPFLPEILNNFGLNLSKFANLELINPQRVWLVVALITGIDVFGYVLGRIIGQKGSFTLTSFVAGFISSTSTTQSLAQKSKKTGAVNYLVGAAVLANMSSFLQIFLLVGPLNGRWLVTLLPSLLIMILSATILSALFLKKKEVVTESATEETKEGKMFSLLPALKFAILLVFIKLITKICLILFGQSGFVVSSIIASLAGLDAVLVNLAEMAGVAITFKFATITFLLVNATNLMSKSVFSYLQGNRKFALNFFLSSLVIIAGSFVGFIFIK</sequence>
<gene>
    <name evidence="4" type="ORF">A2537_03425</name>
</gene>
<feature type="domain" description="DUF4010" evidence="3">
    <location>
        <begin position="204"/>
        <end position="410"/>
    </location>
</feature>
<dbReference type="Pfam" id="PF02308">
    <property type="entry name" value="MgtC"/>
    <property type="match status" value="1"/>
</dbReference>
<keyword evidence="1" id="KW-0472">Membrane</keyword>
<dbReference type="EMBL" id="MFRC01000046">
    <property type="protein sequence ID" value="OGH89087.1"/>
    <property type="molecule type" value="Genomic_DNA"/>
</dbReference>
<feature type="transmembrane region" description="Helical" evidence="1">
    <location>
        <begin position="253"/>
        <end position="277"/>
    </location>
</feature>
<feature type="transmembrane region" description="Helical" evidence="1">
    <location>
        <begin position="198"/>
        <end position="216"/>
    </location>
</feature>
<dbReference type="InterPro" id="IPR023298">
    <property type="entry name" value="ATPase_P-typ_TM_dom_sf"/>
</dbReference>
<reference evidence="4 5" key="1">
    <citation type="journal article" date="2016" name="Nat. Commun.">
        <title>Thousands of microbial genomes shed light on interconnected biogeochemical processes in an aquifer system.</title>
        <authorList>
            <person name="Anantharaman K."/>
            <person name="Brown C.T."/>
            <person name="Hug L.A."/>
            <person name="Sharon I."/>
            <person name="Castelle C.J."/>
            <person name="Probst A.J."/>
            <person name="Thomas B.C."/>
            <person name="Singh A."/>
            <person name="Wilkins M.J."/>
            <person name="Karaoz U."/>
            <person name="Brodie E.L."/>
            <person name="Williams K.H."/>
            <person name="Hubbard S.S."/>
            <person name="Banfield J.F."/>
        </authorList>
    </citation>
    <scope>NUCLEOTIDE SEQUENCE [LARGE SCALE GENOMIC DNA]</scope>
</reference>
<dbReference type="AlphaFoldDB" id="A0A1F6NYT6"/>
<dbReference type="Pfam" id="PF13194">
    <property type="entry name" value="DUF4010"/>
    <property type="match status" value="1"/>
</dbReference>
<evidence type="ECO:0000259" key="2">
    <source>
        <dbReference type="Pfam" id="PF02308"/>
    </source>
</evidence>
<feature type="domain" description="MgtC/SapB/SrpB/YhiD N-terminal" evidence="2">
    <location>
        <begin position="9"/>
        <end position="126"/>
    </location>
</feature>
<dbReference type="InterPro" id="IPR049177">
    <property type="entry name" value="MgtC_SapB_SrpB_YhiD_N"/>
</dbReference>
<evidence type="ECO:0000256" key="1">
    <source>
        <dbReference type="SAM" id="Phobius"/>
    </source>
</evidence>
<dbReference type="PANTHER" id="PTHR39084">
    <property type="entry name" value="MEMBRANE PROTEIN-RELATED"/>
    <property type="match status" value="1"/>
</dbReference>
<comment type="caution">
    <text evidence="4">The sequence shown here is derived from an EMBL/GenBank/DDBJ whole genome shotgun (WGS) entry which is preliminary data.</text>
</comment>
<evidence type="ECO:0000313" key="5">
    <source>
        <dbReference type="Proteomes" id="UP000178490"/>
    </source>
</evidence>
<dbReference type="Proteomes" id="UP000178490">
    <property type="component" value="Unassembled WGS sequence"/>
</dbReference>
<feature type="transmembrane region" description="Helical" evidence="1">
    <location>
        <begin position="283"/>
        <end position="306"/>
    </location>
</feature>
<keyword evidence="1" id="KW-0812">Transmembrane</keyword>
<feature type="transmembrane region" description="Helical" evidence="1">
    <location>
        <begin position="416"/>
        <end position="438"/>
    </location>
</feature>
<feature type="transmembrane region" description="Helical" evidence="1">
    <location>
        <begin position="59"/>
        <end position="82"/>
    </location>
</feature>
<dbReference type="InterPro" id="IPR025105">
    <property type="entry name" value="DUF4010"/>
</dbReference>
<proteinExistence type="predicted"/>
<feature type="transmembrane region" description="Helical" evidence="1">
    <location>
        <begin position="36"/>
        <end position="54"/>
    </location>
</feature>
<protein>
    <submittedName>
        <fullName evidence="4">Uncharacterized protein</fullName>
    </submittedName>
</protein>
<feature type="transmembrane region" description="Helical" evidence="1">
    <location>
        <begin position="94"/>
        <end position="125"/>
    </location>
</feature>
<evidence type="ECO:0000313" key="4">
    <source>
        <dbReference type="EMBL" id="OGH89087.1"/>
    </source>
</evidence>
<evidence type="ECO:0000259" key="3">
    <source>
        <dbReference type="Pfam" id="PF13194"/>
    </source>
</evidence>
<dbReference type="SUPFAM" id="SSF81665">
    <property type="entry name" value="Calcium ATPase, transmembrane domain M"/>
    <property type="match status" value="1"/>
</dbReference>
<feature type="transmembrane region" description="Helical" evidence="1">
    <location>
        <begin position="376"/>
        <end position="396"/>
    </location>
</feature>
<name>A0A1F6NYT6_9BACT</name>
<organism evidence="4 5">
    <name type="scientific">Candidatus Magasanikbacteria bacterium RIFOXYD2_FULL_36_9</name>
    <dbReference type="NCBI Taxonomy" id="1798707"/>
    <lineage>
        <taxon>Bacteria</taxon>
        <taxon>Candidatus Magasanikiibacteriota</taxon>
    </lineage>
</organism>
<dbReference type="PANTHER" id="PTHR39084:SF1">
    <property type="entry name" value="DUF4010 DOMAIN-CONTAINING PROTEIN"/>
    <property type="match status" value="1"/>
</dbReference>
<feature type="transmembrane region" description="Helical" evidence="1">
    <location>
        <begin position="350"/>
        <end position="369"/>
    </location>
</feature>
<accession>A0A1F6NYT6</accession>
<keyword evidence="1" id="KW-1133">Transmembrane helix</keyword>